<protein>
    <submittedName>
        <fullName evidence="2">Uncharacterized protein</fullName>
    </submittedName>
</protein>
<evidence type="ECO:0000313" key="3">
    <source>
        <dbReference type="Proteomes" id="UP000708208"/>
    </source>
</evidence>
<sequence>MKDRRSRRQLFLEQMVEMISPQIKRRNMNGLQRHILYSIAVMGVQLPIPQKPPPGTQRGYCHVCDQLSQDPSKPDQENTRSSRTRVKYDRCENFVCDSHSQRKKICDFCQPPSID</sequence>
<reference evidence="2" key="1">
    <citation type="submission" date="2021-06" db="EMBL/GenBank/DDBJ databases">
        <authorList>
            <person name="Hodson N. C."/>
            <person name="Mongue J. A."/>
            <person name="Jaron S. K."/>
        </authorList>
    </citation>
    <scope>NUCLEOTIDE SEQUENCE</scope>
</reference>
<organism evidence="2 3">
    <name type="scientific">Allacma fusca</name>
    <dbReference type="NCBI Taxonomy" id="39272"/>
    <lineage>
        <taxon>Eukaryota</taxon>
        <taxon>Metazoa</taxon>
        <taxon>Ecdysozoa</taxon>
        <taxon>Arthropoda</taxon>
        <taxon>Hexapoda</taxon>
        <taxon>Collembola</taxon>
        <taxon>Symphypleona</taxon>
        <taxon>Sminthuridae</taxon>
        <taxon>Allacma</taxon>
    </lineage>
</organism>
<evidence type="ECO:0000313" key="2">
    <source>
        <dbReference type="EMBL" id="CAG7825491.1"/>
    </source>
</evidence>
<name>A0A8J2PS39_9HEXA</name>
<dbReference type="AlphaFoldDB" id="A0A8J2PS39"/>
<evidence type="ECO:0000256" key="1">
    <source>
        <dbReference type="SAM" id="MobiDB-lite"/>
    </source>
</evidence>
<dbReference type="Proteomes" id="UP000708208">
    <property type="component" value="Unassembled WGS sequence"/>
</dbReference>
<dbReference type="OrthoDB" id="10049986at2759"/>
<comment type="caution">
    <text evidence="2">The sequence shown here is derived from an EMBL/GenBank/DDBJ whole genome shotgun (WGS) entry which is preliminary data.</text>
</comment>
<dbReference type="EMBL" id="CAJVCH010536483">
    <property type="protein sequence ID" value="CAG7825491.1"/>
    <property type="molecule type" value="Genomic_DNA"/>
</dbReference>
<gene>
    <name evidence="2" type="ORF">AFUS01_LOCUS35599</name>
</gene>
<keyword evidence="3" id="KW-1185">Reference proteome</keyword>
<feature type="compositionally biased region" description="Basic and acidic residues" evidence="1">
    <location>
        <begin position="72"/>
        <end position="84"/>
    </location>
</feature>
<feature type="region of interest" description="Disordered" evidence="1">
    <location>
        <begin position="65"/>
        <end position="84"/>
    </location>
</feature>
<proteinExistence type="predicted"/>
<accession>A0A8J2PS39</accession>